<proteinExistence type="predicted"/>
<dbReference type="AlphaFoldDB" id="A0A6N6MKU8"/>
<name>A0A6N6MKU8_9HYPH</name>
<protein>
    <submittedName>
        <fullName evidence="2">PilZ domain-containing protein</fullName>
    </submittedName>
</protein>
<organism evidence="2 3">
    <name type="scientific">Methylobacterium planeticum</name>
    <dbReference type="NCBI Taxonomy" id="2615211"/>
    <lineage>
        <taxon>Bacteria</taxon>
        <taxon>Pseudomonadati</taxon>
        <taxon>Pseudomonadota</taxon>
        <taxon>Alphaproteobacteria</taxon>
        <taxon>Hyphomicrobiales</taxon>
        <taxon>Methylobacteriaceae</taxon>
        <taxon>Methylobacterium</taxon>
    </lineage>
</organism>
<dbReference type="GO" id="GO:0035438">
    <property type="term" value="F:cyclic-di-GMP binding"/>
    <property type="evidence" value="ECO:0007669"/>
    <property type="project" value="InterPro"/>
</dbReference>
<dbReference type="SUPFAM" id="SSF141371">
    <property type="entry name" value="PilZ domain-like"/>
    <property type="match status" value="1"/>
</dbReference>
<dbReference type="Pfam" id="PF07238">
    <property type="entry name" value="PilZ"/>
    <property type="match status" value="1"/>
</dbReference>
<evidence type="ECO:0000313" key="3">
    <source>
        <dbReference type="Proteomes" id="UP000441523"/>
    </source>
</evidence>
<comment type="caution">
    <text evidence="2">The sequence shown here is derived from an EMBL/GenBank/DDBJ whole genome shotgun (WGS) entry which is preliminary data.</text>
</comment>
<gene>
    <name evidence="2" type="ORF">F6X51_23170</name>
</gene>
<feature type="domain" description="PilZ" evidence="1">
    <location>
        <begin position="13"/>
        <end position="90"/>
    </location>
</feature>
<accession>A0A6N6MKU8</accession>
<dbReference type="InterPro" id="IPR009875">
    <property type="entry name" value="PilZ_domain"/>
</dbReference>
<reference evidence="2 3" key="1">
    <citation type="submission" date="2019-09" db="EMBL/GenBank/DDBJ databases">
        <title>YIM 132548 draft genome.</title>
        <authorList>
            <person name="Jiang L."/>
        </authorList>
    </citation>
    <scope>NUCLEOTIDE SEQUENCE [LARGE SCALE GENOMIC DNA]</scope>
    <source>
        <strain evidence="2 3">YIM 132548</strain>
    </source>
</reference>
<evidence type="ECO:0000313" key="2">
    <source>
        <dbReference type="EMBL" id="KAB1070316.1"/>
    </source>
</evidence>
<dbReference type="Proteomes" id="UP000441523">
    <property type="component" value="Unassembled WGS sequence"/>
</dbReference>
<sequence length="92" mass="10305">MPSLVRPRIDIVERRESDRTPTALMAFALGRDSARHPCCIRNVSDTGAMLEFLGTEVVTLPSKFDLVLANDARFTAKLVWREGRRAGVLFCL</sequence>
<evidence type="ECO:0000259" key="1">
    <source>
        <dbReference type="Pfam" id="PF07238"/>
    </source>
</evidence>
<dbReference type="EMBL" id="VZZJ01000029">
    <property type="protein sequence ID" value="KAB1070316.1"/>
    <property type="molecule type" value="Genomic_DNA"/>
</dbReference>
<dbReference type="RefSeq" id="WP_150966042.1">
    <property type="nucleotide sequence ID" value="NZ_VZZJ01000029.1"/>
</dbReference>
<keyword evidence="3" id="KW-1185">Reference proteome</keyword>